<organism evidence="2 3">
    <name type="scientific">Vigna mungo</name>
    <name type="common">Black gram</name>
    <name type="synonym">Phaseolus mungo</name>
    <dbReference type="NCBI Taxonomy" id="3915"/>
    <lineage>
        <taxon>Eukaryota</taxon>
        <taxon>Viridiplantae</taxon>
        <taxon>Streptophyta</taxon>
        <taxon>Embryophyta</taxon>
        <taxon>Tracheophyta</taxon>
        <taxon>Spermatophyta</taxon>
        <taxon>Magnoliopsida</taxon>
        <taxon>eudicotyledons</taxon>
        <taxon>Gunneridae</taxon>
        <taxon>Pentapetalae</taxon>
        <taxon>rosids</taxon>
        <taxon>fabids</taxon>
        <taxon>Fabales</taxon>
        <taxon>Fabaceae</taxon>
        <taxon>Papilionoideae</taxon>
        <taxon>50 kb inversion clade</taxon>
        <taxon>NPAAA clade</taxon>
        <taxon>indigoferoid/millettioid clade</taxon>
        <taxon>Phaseoleae</taxon>
        <taxon>Vigna</taxon>
    </lineage>
</organism>
<keyword evidence="1" id="KW-0472">Membrane</keyword>
<dbReference type="AlphaFoldDB" id="A0AAQ3MGN0"/>
<keyword evidence="3" id="KW-1185">Reference proteome</keyword>
<dbReference type="EMBL" id="CP144690">
    <property type="protein sequence ID" value="WVY90545.1"/>
    <property type="molecule type" value="Genomic_DNA"/>
</dbReference>
<proteinExistence type="predicted"/>
<sequence>QHSTHSYSFYVIHAISTLFFSLFIIITLITQPSIFIPTHVLLLHTHNLQLFPLSGSLYPLPFFYILGLKTPTIINIPTPKLSPSTQSPSIIEPETCIILLPHKSSWYIKIKTFLATASQMG</sequence>
<evidence type="ECO:0000313" key="2">
    <source>
        <dbReference type="EMBL" id="WVY90545.1"/>
    </source>
</evidence>
<protein>
    <submittedName>
        <fullName evidence="2">Uncharacterized protein</fullName>
    </submittedName>
</protein>
<keyword evidence="1" id="KW-1133">Transmembrane helix</keyword>
<accession>A0AAQ3MGN0</accession>
<evidence type="ECO:0000256" key="1">
    <source>
        <dbReference type="SAM" id="Phobius"/>
    </source>
</evidence>
<keyword evidence="1" id="KW-0812">Transmembrane</keyword>
<feature type="transmembrane region" description="Helical" evidence="1">
    <location>
        <begin position="7"/>
        <end position="30"/>
    </location>
</feature>
<name>A0AAQ3MGN0_VIGMU</name>
<feature type="non-terminal residue" evidence="2">
    <location>
        <position position="121"/>
    </location>
</feature>
<feature type="transmembrane region" description="Helical" evidence="1">
    <location>
        <begin position="50"/>
        <end position="68"/>
    </location>
</feature>
<reference evidence="2 3" key="1">
    <citation type="journal article" date="2023" name="Life. Sci Alliance">
        <title>Evolutionary insights into 3D genome organization and epigenetic landscape of Vigna mungo.</title>
        <authorList>
            <person name="Junaid A."/>
            <person name="Singh B."/>
            <person name="Bhatia S."/>
        </authorList>
    </citation>
    <scope>NUCLEOTIDE SEQUENCE [LARGE SCALE GENOMIC DNA]</scope>
    <source>
        <strain evidence="2">Urdbean</strain>
    </source>
</reference>
<evidence type="ECO:0000313" key="3">
    <source>
        <dbReference type="Proteomes" id="UP001374535"/>
    </source>
</evidence>
<gene>
    <name evidence="2" type="ORF">V8G54_036059</name>
</gene>
<dbReference type="Proteomes" id="UP001374535">
    <property type="component" value="Chromosome 11"/>
</dbReference>